<proteinExistence type="predicted"/>
<organism evidence="1 2">
    <name type="scientific">Cylindrospermopsis raciborskii CS-506_A</name>
    <dbReference type="NCBI Taxonomy" id="2585140"/>
    <lineage>
        <taxon>Bacteria</taxon>
        <taxon>Bacillati</taxon>
        <taxon>Cyanobacteriota</taxon>
        <taxon>Cyanophyceae</taxon>
        <taxon>Nostocales</taxon>
        <taxon>Aphanizomenonaceae</taxon>
        <taxon>Cylindrospermopsis</taxon>
    </lineage>
</organism>
<protein>
    <submittedName>
        <fullName evidence="1">Uncharacterized protein</fullName>
    </submittedName>
</protein>
<dbReference type="EMBL" id="VDFG01000072">
    <property type="protein sequence ID" value="MBA4464578.1"/>
    <property type="molecule type" value="Genomic_DNA"/>
</dbReference>
<dbReference type="AlphaFoldDB" id="A0A838WD89"/>
<accession>A0A838WD89</accession>
<name>A0A838WD89_9CYAN</name>
<dbReference type="Proteomes" id="UP000538075">
    <property type="component" value="Unassembled WGS sequence"/>
</dbReference>
<evidence type="ECO:0000313" key="1">
    <source>
        <dbReference type="EMBL" id="MBA4464578.1"/>
    </source>
</evidence>
<comment type="caution">
    <text evidence="1">The sequence shown here is derived from an EMBL/GenBank/DDBJ whole genome shotgun (WGS) entry which is preliminary data.</text>
</comment>
<sequence length="112" mass="11928">MMAITLHAVVRYAQRVLRLYPDTMDDMAVDDALGEAGCDRIAAVISEVTADAAKAFGSVTLTCGGVSYVVRAGRVVTVTANGAVDLDGRQHRLAVTLKAWWPRHSITEGVLA</sequence>
<reference evidence="1 2" key="1">
    <citation type="journal article" date="2020" name="J. Appl. Phycol.">
        <title>Morphological changes and genome evolution in Raphidiopsis raciborskii CS-506 after 23 years in culture.</title>
        <authorList>
            <person name="Willis A."/>
            <person name="Bent S.J."/>
            <person name="Jameson I.D."/>
        </authorList>
    </citation>
    <scope>NUCLEOTIDE SEQUENCE [LARGE SCALE GENOMIC DNA]</scope>
    <source>
        <strain evidence="1 2">CS-506_A</strain>
    </source>
</reference>
<evidence type="ECO:0000313" key="2">
    <source>
        <dbReference type="Proteomes" id="UP000538075"/>
    </source>
</evidence>
<gene>
    <name evidence="1" type="ORF">FHK98_01300</name>
</gene>